<gene>
    <name evidence="1" type="ORF">FOZ61_010315</name>
</gene>
<accession>A0A7J6KWC7</accession>
<name>A0A7J6KWC7_PEROL</name>
<protein>
    <submittedName>
        <fullName evidence="1">Uncharacterized protein</fullName>
    </submittedName>
</protein>
<organism evidence="1 2">
    <name type="scientific">Perkinsus olseni</name>
    <name type="common">Perkinsus atlanticus</name>
    <dbReference type="NCBI Taxonomy" id="32597"/>
    <lineage>
        <taxon>Eukaryota</taxon>
        <taxon>Sar</taxon>
        <taxon>Alveolata</taxon>
        <taxon>Perkinsozoa</taxon>
        <taxon>Perkinsea</taxon>
        <taxon>Perkinsida</taxon>
        <taxon>Perkinsidae</taxon>
        <taxon>Perkinsus</taxon>
    </lineage>
</organism>
<dbReference type="OrthoDB" id="10476200at2759"/>
<evidence type="ECO:0000313" key="2">
    <source>
        <dbReference type="Proteomes" id="UP000570595"/>
    </source>
</evidence>
<dbReference type="EMBL" id="JABAHT010000822">
    <property type="protein sequence ID" value="KAF4651643.1"/>
    <property type="molecule type" value="Genomic_DNA"/>
</dbReference>
<reference evidence="1 2" key="1">
    <citation type="submission" date="2020-04" db="EMBL/GenBank/DDBJ databases">
        <title>Perkinsus olseni comparative genomics.</title>
        <authorList>
            <person name="Bogema D.R."/>
        </authorList>
    </citation>
    <scope>NUCLEOTIDE SEQUENCE [LARGE SCALE GENOMIC DNA]</scope>
    <source>
        <strain evidence="1">ATCC PRA-179</strain>
    </source>
</reference>
<sequence>MSYRVNEDYEAVFEFSARPRPGFSPDGTSTTFSMQVFLLGYMKSSTYYHHVGWDIPFSSLTNLHPAIGRSLRAAGESLFKSDLRYLIRTSDDFLRTHFLNKEILLMRVTQGMSPGKFVYRSPTRPKVKLVYKIRDDGDRTFKCYDVEPVKRRRSHHSWDDLLKAVKRACPDIPLVADDLNKVVSATDRTIYVPFQGARVESL</sequence>
<dbReference type="Proteomes" id="UP000570595">
    <property type="component" value="Unassembled WGS sequence"/>
</dbReference>
<comment type="caution">
    <text evidence="1">The sequence shown here is derived from an EMBL/GenBank/DDBJ whole genome shotgun (WGS) entry which is preliminary data.</text>
</comment>
<dbReference type="AlphaFoldDB" id="A0A7J6KWC7"/>
<evidence type="ECO:0000313" key="1">
    <source>
        <dbReference type="EMBL" id="KAF4651643.1"/>
    </source>
</evidence>
<proteinExistence type="predicted"/>